<evidence type="ECO:0000313" key="2">
    <source>
        <dbReference type="Proteomes" id="UP001516662"/>
    </source>
</evidence>
<organism evidence="1 2">
    <name type="scientific">Litchfieldia luteola</name>
    <dbReference type="NCBI Taxonomy" id="682179"/>
    <lineage>
        <taxon>Bacteria</taxon>
        <taxon>Bacillati</taxon>
        <taxon>Bacillota</taxon>
        <taxon>Bacilli</taxon>
        <taxon>Bacillales</taxon>
        <taxon>Bacillaceae</taxon>
        <taxon>Litchfieldia</taxon>
    </lineage>
</organism>
<dbReference type="PANTHER" id="PTHR35788:SF1">
    <property type="entry name" value="EXPORTED PROTEIN"/>
    <property type="match status" value="1"/>
</dbReference>
<evidence type="ECO:0000313" key="1">
    <source>
        <dbReference type="EMBL" id="MBE4909040.1"/>
    </source>
</evidence>
<proteinExistence type="predicted"/>
<dbReference type="InterPro" id="IPR007391">
    <property type="entry name" value="Vancomycin_resist_VanW"/>
</dbReference>
<comment type="caution">
    <text evidence="1">The sequence shown here is derived from an EMBL/GenBank/DDBJ whole genome shotgun (WGS) entry which is preliminary data.</text>
</comment>
<name>A0ABR9QKK6_9BACI</name>
<reference evidence="1 2" key="1">
    <citation type="submission" date="2020-10" db="EMBL/GenBank/DDBJ databases">
        <title>Bacillus sp. HD4P25, an endophyte from a halophyte.</title>
        <authorList>
            <person name="Sun J.-Q."/>
        </authorList>
    </citation>
    <scope>NUCLEOTIDE SEQUENCE [LARGE SCALE GENOMIC DNA]</scope>
    <source>
        <strain evidence="1 2">YIM 93174</strain>
    </source>
</reference>
<dbReference type="Pfam" id="PF04294">
    <property type="entry name" value="VanW"/>
    <property type="match status" value="1"/>
</dbReference>
<gene>
    <name evidence="1" type="ORF">IMZ08_13305</name>
</gene>
<dbReference type="Proteomes" id="UP001516662">
    <property type="component" value="Unassembled WGS sequence"/>
</dbReference>
<dbReference type="EMBL" id="JADCLJ010000020">
    <property type="protein sequence ID" value="MBE4909040.1"/>
    <property type="molecule type" value="Genomic_DNA"/>
</dbReference>
<sequence>MKLLSILALMSIFLQPINPQENLILTKKGETISIVNRGEFSIPLLTVPVIDESKYNQFINDLDSLVYEKPINAKFGKYGELLQEKVGYRLNQDKFRSMFYNYFFNEGPLKVAIPLSTIYPRVDSELLVSIHTKQIGQYMTYYKTRNKERSHNIGLATEAINNTVVFPGETFSFNEVVGKRTEEKGYLPAPIIIKGELSEGIGGGICQVSSTLFNSVDLAGLDIVQRYSHSKQVPYVPPGRDATVSWYGPDFRFKNTYNQPILIRAFTSGGRCIIKIYSSDVINYKPRTI</sequence>
<accession>A0ABR9QKK6</accession>
<keyword evidence="2" id="KW-1185">Reference proteome</keyword>
<dbReference type="InterPro" id="IPR052913">
    <property type="entry name" value="Glycopeptide_resist_protein"/>
</dbReference>
<dbReference type="PANTHER" id="PTHR35788">
    <property type="entry name" value="EXPORTED PROTEIN-RELATED"/>
    <property type="match status" value="1"/>
</dbReference>
<protein>
    <submittedName>
        <fullName evidence="1">VanW family protein</fullName>
    </submittedName>
</protein>